<organism evidence="2 3">
    <name type="scientific">Leptospira fainei serovar Hurstbridge str. BUT 6</name>
    <dbReference type="NCBI Taxonomy" id="1193011"/>
    <lineage>
        <taxon>Bacteria</taxon>
        <taxon>Pseudomonadati</taxon>
        <taxon>Spirochaetota</taxon>
        <taxon>Spirochaetia</taxon>
        <taxon>Leptospirales</taxon>
        <taxon>Leptospiraceae</taxon>
        <taxon>Leptospira</taxon>
    </lineage>
</organism>
<keyword evidence="1" id="KW-1133">Transmembrane helix</keyword>
<keyword evidence="1" id="KW-0472">Membrane</keyword>
<feature type="transmembrane region" description="Helical" evidence="1">
    <location>
        <begin position="71"/>
        <end position="91"/>
    </location>
</feature>
<keyword evidence="1" id="KW-0812">Transmembrane</keyword>
<evidence type="ECO:0000313" key="2">
    <source>
        <dbReference type="EMBL" id="EPG73036.1"/>
    </source>
</evidence>
<evidence type="ECO:0000256" key="1">
    <source>
        <dbReference type="SAM" id="Phobius"/>
    </source>
</evidence>
<proteinExistence type="predicted"/>
<dbReference type="AlphaFoldDB" id="S3URL5"/>
<reference evidence="2" key="1">
    <citation type="submission" date="2013-04" db="EMBL/GenBank/DDBJ databases">
        <authorList>
            <person name="Harkins D.M."/>
            <person name="Durkin A.S."/>
            <person name="Selengut J.D."/>
            <person name="Sanka R."/>
            <person name="DePew J."/>
            <person name="Purushe J."/>
            <person name="Ahmed A."/>
            <person name="van der Linden H."/>
            <person name="Goris M.G.A."/>
            <person name="Hartskeerl R.A."/>
            <person name="Vinetz J.M."/>
            <person name="Sutton G.G."/>
            <person name="Nelson W.C."/>
            <person name="Fouts D.E."/>
        </authorList>
    </citation>
    <scope>NUCLEOTIDE SEQUENCE [LARGE SCALE GENOMIC DNA]</scope>
    <source>
        <strain evidence="2">BUT 6</strain>
    </source>
</reference>
<keyword evidence="3" id="KW-1185">Reference proteome</keyword>
<dbReference type="EMBL" id="AKWZ02000010">
    <property type="protein sequence ID" value="EPG73036.1"/>
    <property type="molecule type" value="Genomic_DNA"/>
</dbReference>
<dbReference type="Proteomes" id="UP000014540">
    <property type="component" value="Unassembled WGS sequence"/>
</dbReference>
<evidence type="ECO:0000313" key="3">
    <source>
        <dbReference type="Proteomes" id="UP000014540"/>
    </source>
</evidence>
<protein>
    <submittedName>
        <fullName evidence="2">Uncharacterized protein</fullName>
    </submittedName>
</protein>
<gene>
    <name evidence="2" type="ORF">LEP1GSC058_2415</name>
</gene>
<comment type="caution">
    <text evidence="2">The sequence shown here is derived from an EMBL/GenBank/DDBJ whole genome shotgun (WGS) entry which is preliminary data.</text>
</comment>
<accession>S3URL5</accession>
<name>S3URL5_9LEPT</name>
<sequence>MKAYSSPLHEIDLKSQYGSHPPSSNPILSQKFTKTDKYFLEVIKSKARMFASQIHRTSEYRTRMKLKELSVWLLTGAFLLSSSSVSALGTYSEGWTVAKLIQFESRGLIFDSYEGYLEVTTFDKNEKCDESKDECFTPTKQKVAFSVRPETADVVNFLSKSLNQEVLVQYRIHRIEPIALSTDFEVLTAQKQETVLGKDIADKFIGPKTGSKRNFSVTGRILSLEYRGTAIGTYEGVYLDEARGKVHPFSVTNEEVATFAWAALKYNLKYYLGISVAFATGVRESHYDLFEVNFKSPAGAVEAAPKPN</sequence>